<dbReference type="OrthoDB" id="2687560at2759"/>
<feature type="compositionally biased region" description="Low complexity" evidence="1">
    <location>
        <begin position="105"/>
        <end position="115"/>
    </location>
</feature>
<accession>A0A6A4HPV2</accession>
<feature type="region of interest" description="Disordered" evidence="1">
    <location>
        <begin position="105"/>
        <end position="192"/>
    </location>
</feature>
<sequence>MRQSCGIVKRLPMWDVTSSQQLLFVYFSNTYHEIRFVSHFVSLQPSSATFSSASTSSRQRQFDESLDVTSNRFRSLASSSRAAGGQAKRDISYYSGGCVDRGLSSSMNQSGSSSSTKASCARVHAEVNHSSSSQVGGIQPTPTLRRKKSHIVLHLSAPPSQSNTATTTIPTSPIRQRPQSQPYLSSSSTTSQPLRMPITELKQHMLNRAQIQPELYQTHLGHPNRPYYTALRKDMVPPSPGSDFIPSAAAAPSRASSPTFYPPYPASFSDDSHELELSSAEFSSHLSHSSSTSAAAVPTSFTPFGLVIPGPFPPTDTAAVGKLSSPPFTNLGFQLKNLKLRRNSHSRNDSFSKSDEMKLRLALAREVGGGMDVRVDKGYVYQGGSMANVKLHLKRLSRGLKDLVMINTNGKRRS</sequence>
<evidence type="ECO:0000313" key="3">
    <source>
        <dbReference type="Proteomes" id="UP000799118"/>
    </source>
</evidence>
<dbReference type="Proteomes" id="UP000799118">
    <property type="component" value="Unassembled WGS sequence"/>
</dbReference>
<proteinExistence type="predicted"/>
<feature type="compositionally biased region" description="Polar residues" evidence="1">
    <location>
        <begin position="158"/>
        <end position="174"/>
    </location>
</feature>
<name>A0A6A4HPV2_9AGAR</name>
<evidence type="ECO:0000256" key="1">
    <source>
        <dbReference type="SAM" id="MobiDB-lite"/>
    </source>
</evidence>
<organism evidence="2 3">
    <name type="scientific">Gymnopus androsaceus JB14</name>
    <dbReference type="NCBI Taxonomy" id="1447944"/>
    <lineage>
        <taxon>Eukaryota</taxon>
        <taxon>Fungi</taxon>
        <taxon>Dikarya</taxon>
        <taxon>Basidiomycota</taxon>
        <taxon>Agaricomycotina</taxon>
        <taxon>Agaricomycetes</taxon>
        <taxon>Agaricomycetidae</taxon>
        <taxon>Agaricales</taxon>
        <taxon>Marasmiineae</taxon>
        <taxon>Omphalotaceae</taxon>
        <taxon>Gymnopus</taxon>
    </lineage>
</organism>
<protein>
    <submittedName>
        <fullName evidence="2">Uncharacterized protein</fullName>
    </submittedName>
</protein>
<reference evidence="2" key="1">
    <citation type="journal article" date="2019" name="Environ. Microbiol.">
        <title>Fungal ecological strategies reflected in gene transcription - a case study of two litter decomposers.</title>
        <authorList>
            <person name="Barbi F."/>
            <person name="Kohler A."/>
            <person name="Barry K."/>
            <person name="Baskaran P."/>
            <person name="Daum C."/>
            <person name="Fauchery L."/>
            <person name="Ihrmark K."/>
            <person name="Kuo A."/>
            <person name="LaButti K."/>
            <person name="Lipzen A."/>
            <person name="Morin E."/>
            <person name="Grigoriev I.V."/>
            <person name="Henrissat B."/>
            <person name="Lindahl B."/>
            <person name="Martin F."/>
        </authorList>
    </citation>
    <scope>NUCLEOTIDE SEQUENCE</scope>
    <source>
        <strain evidence="2">JB14</strain>
    </source>
</reference>
<keyword evidence="3" id="KW-1185">Reference proteome</keyword>
<feature type="compositionally biased region" description="Low complexity" evidence="1">
    <location>
        <begin position="175"/>
        <end position="192"/>
    </location>
</feature>
<evidence type="ECO:0000313" key="2">
    <source>
        <dbReference type="EMBL" id="KAE9401042.1"/>
    </source>
</evidence>
<dbReference type="EMBL" id="ML769450">
    <property type="protein sequence ID" value="KAE9401042.1"/>
    <property type="molecule type" value="Genomic_DNA"/>
</dbReference>
<feature type="compositionally biased region" description="Polar residues" evidence="1">
    <location>
        <begin position="128"/>
        <end position="142"/>
    </location>
</feature>
<gene>
    <name evidence="2" type="ORF">BT96DRAFT_616421</name>
</gene>
<dbReference type="AlphaFoldDB" id="A0A6A4HPV2"/>